<accession>A0A9Q1JA71</accession>
<evidence type="ECO:0000259" key="1">
    <source>
        <dbReference type="Pfam" id="PF13837"/>
    </source>
</evidence>
<evidence type="ECO:0000313" key="2">
    <source>
        <dbReference type="EMBL" id="KAJ8375333.1"/>
    </source>
</evidence>
<gene>
    <name evidence="2" type="ORF">SKAU_G00059130</name>
</gene>
<comment type="caution">
    <text evidence="2">The sequence shown here is derived from an EMBL/GenBank/DDBJ whole genome shotgun (WGS) entry which is preliminary data.</text>
</comment>
<dbReference type="Proteomes" id="UP001152622">
    <property type="component" value="Chromosome 2"/>
</dbReference>
<protein>
    <recommendedName>
        <fullName evidence="1">Myb/SANT-like DNA-binding domain-containing protein</fullName>
    </recommendedName>
</protein>
<dbReference type="InterPro" id="IPR044822">
    <property type="entry name" value="Myb_DNA-bind_4"/>
</dbReference>
<keyword evidence="3" id="KW-1185">Reference proteome</keyword>
<evidence type="ECO:0000313" key="3">
    <source>
        <dbReference type="Proteomes" id="UP001152622"/>
    </source>
</evidence>
<name>A0A9Q1JA71_SYNKA</name>
<organism evidence="2 3">
    <name type="scientific">Synaphobranchus kaupii</name>
    <name type="common">Kaup's arrowtooth eel</name>
    <dbReference type="NCBI Taxonomy" id="118154"/>
    <lineage>
        <taxon>Eukaryota</taxon>
        <taxon>Metazoa</taxon>
        <taxon>Chordata</taxon>
        <taxon>Craniata</taxon>
        <taxon>Vertebrata</taxon>
        <taxon>Euteleostomi</taxon>
        <taxon>Actinopterygii</taxon>
        <taxon>Neopterygii</taxon>
        <taxon>Teleostei</taxon>
        <taxon>Anguilliformes</taxon>
        <taxon>Synaphobranchidae</taxon>
        <taxon>Synaphobranchus</taxon>
    </lineage>
</organism>
<dbReference type="Gene3D" id="1.10.10.60">
    <property type="entry name" value="Homeodomain-like"/>
    <property type="match status" value="1"/>
</dbReference>
<feature type="domain" description="Myb/SANT-like DNA-binding" evidence="1">
    <location>
        <begin position="17"/>
        <end position="84"/>
    </location>
</feature>
<dbReference type="Pfam" id="PF13837">
    <property type="entry name" value="Myb_DNA-bind_4"/>
    <property type="match status" value="1"/>
</dbReference>
<reference evidence="2" key="1">
    <citation type="journal article" date="2023" name="Science">
        <title>Genome structures resolve the early diversification of teleost fishes.</title>
        <authorList>
            <person name="Parey E."/>
            <person name="Louis A."/>
            <person name="Montfort J."/>
            <person name="Bouchez O."/>
            <person name="Roques C."/>
            <person name="Iampietro C."/>
            <person name="Lluch J."/>
            <person name="Castinel A."/>
            <person name="Donnadieu C."/>
            <person name="Desvignes T."/>
            <person name="Floi Bucao C."/>
            <person name="Jouanno E."/>
            <person name="Wen M."/>
            <person name="Mejri S."/>
            <person name="Dirks R."/>
            <person name="Jansen H."/>
            <person name="Henkel C."/>
            <person name="Chen W.J."/>
            <person name="Zahm M."/>
            <person name="Cabau C."/>
            <person name="Klopp C."/>
            <person name="Thompson A.W."/>
            <person name="Robinson-Rechavi M."/>
            <person name="Braasch I."/>
            <person name="Lecointre G."/>
            <person name="Bobe J."/>
            <person name="Postlethwait J.H."/>
            <person name="Berthelot C."/>
            <person name="Roest Crollius H."/>
            <person name="Guiguen Y."/>
        </authorList>
    </citation>
    <scope>NUCLEOTIDE SEQUENCE</scope>
    <source>
        <strain evidence="2">WJC10195</strain>
    </source>
</reference>
<sequence length="96" mass="10804">MSRLAYVHTVECIPARTDESTLSLILLRCENDQLFTGKRHTAKKAWGEIIQQMGLQGQVSPTKIAKKWDNLKQKYKALRCPATGMRKDRGEATAAT</sequence>
<dbReference type="EMBL" id="JAINUF010000002">
    <property type="protein sequence ID" value="KAJ8375333.1"/>
    <property type="molecule type" value="Genomic_DNA"/>
</dbReference>
<dbReference type="AlphaFoldDB" id="A0A9Q1JA71"/>
<proteinExistence type="predicted"/>
<dbReference type="OrthoDB" id="8933168at2759"/>